<gene>
    <name evidence="2" type="ORF">FPE_LOCUS34364</name>
</gene>
<evidence type="ECO:0000313" key="3">
    <source>
        <dbReference type="Proteomes" id="UP000834106"/>
    </source>
</evidence>
<evidence type="ECO:0000256" key="1">
    <source>
        <dbReference type="SAM" id="MobiDB-lite"/>
    </source>
</evidence>
<keyword evidence="3" id="KW-1185">Reference proteome</keyword>
<evidence type="ECO:0000313" key="2">
    <source>
        <dbReference type="EMBL" id="CAI9786934.1"/>
    </source>
</evidence>
<feature type="region of interest" description="Disordered" evidence="1">
    <location>
        <begin position="82"/>
        <end position="110"/>
    </location>
</feature>
<reference evidence="2" key="1">
    <citation type="submission" date="2023-05" db="EMBL/GenBank/DDBJ databases">
        <authorList>
            <person name="Huff M."/>
        </authorList>
    </citation>
    <scope>NUCLEOTIDE SEQUENCE</scope>
</reference>
<sequence>MLENQISLFVLRELLEFQFSSLELADEWLLSMLIGLSKDLSPFKMVEEFPKIQLMECDHLLDFAYRVVVPNLEEQSLDHHIAEIDGESKEGEKDSFTGEPSHVRPLVDEV</sequence>
<dbReference type="Pfam" id="PF03140">
    <property type="entry name" value="DUF247"/>
    <property type="match status" value="1"/>
</dbReference>
<protein>
    <submittedName>
        <fullName evidence="2">Uncharacterized protein</fullName>
    </submittedName>
</protein>
<accession>A0AAD2AFP5</accession>
<dbReference type="InterPro" id="IPR004158">
    <property type="entry name" value="DUF247_pln"/>
</dbReference>
<dbReference type="AlphaFoldDB" id="A0AAD2AFP5"/>
<name>A0AAD2AFP5_9LAMI</name>
<organism evidence="2 3">
    <name type="scientific">Fraxinus pennsylvanica</name>
    <dbReference type="NCBI Taxonomy" id="56036"/>
    <lineage>
        <taxon>Eukaryota</taxon>
        <taxon>Viridiplantae</taxon>
        <taxon>Streptophyta</taxon>
        <taxon>Embryophyta</taxon>
        <taxon>Tracheophyta</taxon>
        <taxon>Spermatophyta</taxon>
        <taxon>Magnoliopsida</taxon>
        <taxon>eudicotyledons</taxon>
        <taxon>Gunneridae</taxon>
        <taxon>Pentapetalae</taxon>
        <taxon>asterids</taxon>
        <taxon>lamiids</taxon>
        <taxon>Lamiales</taxon>
        <taxon>Oleaceae</taxon>
        <taxon>Oleeae</taxon>
        <taxon>Fraxinus</taxon>
    </lineage>
</organism>
<dbReference type="EMBL" id="OU503058">
    <property type="protein sequence ID" value="CAI9786934.1"/>
    <property type="molecule type" value="Genomic_DNA"/>
</dbReference>
<proteinExistence type="predicted"/>
<dbReference type="Proteomes" id="UP000834106">
    <property type="component" value="Chromosome 23"/>
</dbReference>